<evidence type="ECO:0000313" key="2">
    <source>
        <dbReference type="Proteomes" id="UP001208888"/>
    </source>
</evidence>
<organism evidence="1 2">
    <name type="scientific">Pantoea ananas</name>
    <name type="common">Erwinia uredovora</name>
    <dbReference type="NCBI Taxonomy" id="553"/>
    <lineage>
        <taxon>Bacteria</taxon>
        <taxon>Pseudomonadati</taxon>
        <taxon>Pseudomonadota</taxon>
        <taxon>Gammaproteobacteria</taxon>
        <taxon>Enterobacterales</taxon>
        <taxon>Erwiniaceae</taxon>
        <taxon>Pantoea</taxon>
    </lineage>
</organism>
<dbReference type="Proteomes" id="UP001208888">
    <property type="component" value="Unassembled WGS sequence"/>
</dbReference>
<comment type="caution">
    <text evidence="1">The sequence shown here is derived from an EMBL/GenBank/DDBJ whole genome shotgun (WGS) entry which is preliminary data.</text>
</comment>
<proteinExistence type="predicted"/>
<dbReference type="RefSeq" id="WP_264271960.1">
    <property type="nucleotide sequence ID" value="NZ_JANFVX010000004.1"/>
</dbReference>
<dbReference type="EMBL" id="JANFVX010000004">
    <property type="protein sequence ID" value="MCW0343419.1"/>
    <property type="molecule type" value="Genomic_DNA"/>
</dbReference>
<accession>A0AAJ1CXE3</accession>
<sequence>MEIKLTANQVAEIVNSDERVKQAVVSLQLQRCPAILTISDLPSKTAEDVYIEQEKEKAVAIMQEYFPNGGRDYDAVCALFDAIADHKVPCLGLVYP</sequence>
<reference evidence="1" key="1">
    <citation type="submission" date="2022-06" db="EMBL/GenBank/DDBJ databases">
        <title>Dynamics of rice microbiomes reveals core vertical transmitted seed endophytes.</title>
        <authorList>
            <person name="Liao K."/>
            <person name="Zhang X."/>
        </authorList>
    </citation>
    <scope>NUCLEOTIDE SEQUENCE</scope>
    <source>
        <strain evidence="1">JT1-17</strain>
    </source>
</reference>
<dbReference type="AlphaFoldDB" id="A0AAJ1CXE3"/>
<evidence type="ECO:0000313" key="1">
    <source>
        <dbReference type="EMBL" id="MCW0343419.1"/>
    </source>
</evidence>
<gene>
    <name evidence="1" type="ORF">NB703_001512</name>
</gene>
<name>A0AAJ1CXE3_PANAN</name>
<protein>
    <submittedName>
        <fullName evidence="1">Uncharacterized protein</fullName>
    </submittedName>
</protein>